<dbReference type="InterPro" id="IPR006683">
    <property type="entry name" value="Thioestr_dom"/>
</dbReference>
<feature type="domain" description="Thioesterase" evidence="3">
    <location>
        <begin position="49"/>
        <end position="123"/>
    </location>
</feature>
<dbReference type="Gene3D" id="3.10.129.10">
    <property type="entry name" value="Hotdog Thioesterase"/>
    <property type="match status" value="1"/>
</dbReference>
<evidence type="ECO:0000256" key="1">
    <source>
        <dbReference type="ARBA" id="ARBA00008324"/>
    </source>
</evidence>
<dbReference type="InterPro" id="IPR003736">
    <property type="entry name" value="PAAI_dom"/>
</dbReference>
<dbReference type="InterPro" id="IPR029069">
    <property type="entry name" value="HotDog_dom_sf"/>
</dbReference>
<accession>A0A6M4GP33</accession>
<evidence type="ECO:0000313" key="4">
    <source>
        <dbReference type="EMBL" id="QJR09099.1"/>
    </source>
</evidence>
<sequence>MSEVPAGFVALDRPGDYLELFGPLYRSSDPAIRNVIAMRAMKKHLNLRGIVHGGALASLIDTAFGITLWRTTEGKISTVTVSLGMDYLEPAKEGDWIEAHVDALRIGRRLAFVEGLLLVGDRKVMRANGTFAVVEPRK</sequence>
<dbReference type="RefSeq" id="WP_171088799.1">
    <property type="nucleotide sequence ID" value="NZ_CP053069.1"/>
</dbReference>
<dbReference type="AlphaFoldDB" id="A0A6M4GP33"/>
<gene>
    <name evidence="4" type="ORF">DSM104443_00135</name>
</gene>
<evidence type="ECO:0000313" key="5">
    <source>
        <dbReference type="Proteomes" id="UP000501534"/>
    </source>
</evidence>
<proteinExistence type="inferred from homology"/>
<dbReference type="PANTHER" id="PTHR21660">
    <property type="entry name" value="THIOESTERASE SUPERFAMILY MEMBER-RELATED"/>
    <property type="match status" value="1"/>
</dbReference>
<evidence type="ECO:0000259" key="3">
    <source>
        <dbReference type="Pfam" id="PF03061"/>
    </source>
</evidence>
<dbReference type="InterPro" id="IPR039298">
    <property type="entry name" value="ACOT13"/>
</dbReference>
<dbReference type="PANTHER" id="PTHR21660:SF1">
    <property type="entry name" value="ACYL-COENZYME A THIOESTERASE 13"/>
    <property type="match status" value="1"/>
</dbReference>
<reference evidence="4 5" key="1">
    <citation type="submission" date="2020-04" db="EMBL/GenBank/DDBJ databases">
        <title>Usitatibacter rugosus gen. nov., sp. nov. and Usitatibacter palustris sp. nov., novel members of Usitatibacteraceae fam. nov. within the order Nitrosomonadales isolated from soil.</title>
        <authorList>
            <person name="Huber K.J."/>
            <person name="Neumann-Schaal M."/>
            <person name="Geppert A."/>
            <person name="Luckner M."/>
            <person name="Wanner G."/>
            <person name="Overmann J."/>
        </authorList>
    </citation>
    <scope>NUCLEOTIDE SEQUENCE [LARGE SCALE GENOMIC DNA]</scope>
    <source>
        <strain evidence="4 5">0125_3</strain>
    </source>
</reference>
<keyword evidence="2" id="KW-0378">Hydrolase</keyword>
<dbReference type="Pfam" id="PF03061">
    <property type="entry name" value="4HBT"/>
    <property type="match status" value="1"/>
</dbReference>
<name>A0A6M4GP33_9PROT</name>
<dbReference type="EMBL" id="CP053069">
    <property type="protein sequence ID" value="QJR09099.1"/>
    <property type="molecule type" value="Genomic_DNA"/>
</dbReference>
<dbReference type="KEGG" id="uru:DSM104443_00135"/>
<dbReference type="CDD" id="cd03443">
    <property type="entry name" value="PaaI_thioesterase"/>
    <property type="match status" value="1"/>
</dbReference>
<comment type="similarity">
    <text evidence="1">Belongs to the thioesterase PaaI family.</text>
</comment>
<organism evidence="4 5">
    <name type="scientific">Usitatibacter rugosus</name>
    <dbReference type="NCBI Taxonomy" id="2732067"/>
    <lineage>
        <taxon>Bacteria</taxon>
        <taxon>Pseudomonadati</taxon>
        <taxon>Pseudomonadota</taxon>
        <taxon>Betaproteobacteria</taxon>
        <taxon>Nitrosomonadales</taxon>
        <taxon>Usitatibacteraceae</taxon>
        <taxon>Usitatibacter</taxon>
    </lineage>
</organism>
<dbReference type="GO" id="GO:0047617">
    <property type="term" value="F:fatty acyl-CoA hydrolase activity"/>
    <property type="evidence" value="ECO:0007669"/>
    <property type="project" value="InterPro"/>
</dbReference>
<dbReference type="Proteomes" id="UP000501534">
    <property type="component" value="Chromosome"/>
</dbReference>
<evidence type="ECO:0000256" key="2">
    <source>
        <dbReference type="ARBA" id="ARBA00022801"/>
    </source>
</evidence>
<dbReference type="SUPFAM" id="SSF54637">
    <property type="entry name" value="Thioesterase/thiol ester dehydrase-isomerase"/>
    <property type="match status" value="1"/>
</dbReference>
<protein>
    <recommendedName>
        <fullName evidence="3">Thioesterase domain-containing protein</fullName>
    </recommendedName>
</protein>
<keyword evidence="5" id="KW-1185">Reference proteome</keyword>
<dbReference type="NCBIfam" id="TIGR00369">
    <property type="entry name" value="unchar_dom_1"/>
    <property type="match status" value="1"/>
</dbReference>